<keyword evidence="3" id="KW-1185">Reference proteome</keyword>
<evidence type="ECO:0000313" key="2">
    <source>
        <dbReference type="EMBL" id="KAK2958209.1"/>
    </source>
</evidence>
<feature type="compositionally biased region" description="Polar residues" evidence="1">
    <location>
        <begin position="88"/>
        <end position="100"/>
    </location>
</feature>
<accession>A0ABQ9Y3G2</accession>
<proteinExistence type="predicted"/>
<reference evidence="2 3" key="1">
    <citation type="journal article" date="2022" name="bioRxiv">
        <title>Genomics of Preaxostyla Flagellates Illuminates Evolutionary Transitions and the Path Towards Mitochondrial Loss.</title>
        <authorList>
            <person name="Novak L.V.F."/>
            <person name="Treitli S.C."/>
            <person name="Pyrih J."/>
            <person name="Halakuc P."/>
            <person name="Pipaliya S.V."/>
            <person name="Vacek V."/>
            <person name="Brzon O."/>
            <person name="Soukal P."/>
            <person name="Eme L."/>
            <person name="Dacks J.B."/>
            <person name="Karnkowska A."/>
            <person name="Elias M."/>
            <person name="Hampl V."/>
        </authorList>
    </citation>
    <scope>NUCLEOTIDE SEQUENCE [LARGE SCALE GENOMIC DNA]</scope>
    <source>
        <strain evidence="2">NAU3</strain>
        <tissue evidence="2">Gut</tissue>
    </source>
</reference>
<feature type="compositionally biased region" description="Low complexity" evidence="1">
    <location>
        <begin position="50"/>
        <end position="65"/>
    </location>
</feature>
<evidence type="ECO:0000256" key="1">
    <source>
        <dbReference type="SAM" id="MobiDB-lite"/>
    </source>
</evidence>
<dbReference type="EMBL" id="JARBJD010000040">
    <property type="protein sequence ID" value="KAK2958209.1"/>
    <property type="molecule type" value="Genomic_DNA"/>
</dbReference>
<evidence type="ECO:0000313" key="3">
    <source>
        <dbReference type="Proteomes" id="UP001281761"/>
    </source>
</evidence>
<dbReference type="Proteomes" id="UP001281761">
    <property type="component" value="Unassembled WGS sequence"/>
</dbReference>
<name>A0ABQ9Y3G2_9EUKA</name>
<feature type="region of interest" description="Disordered" evidence="1">
    <location>
        <begin position="78"/>
        <end position="100"/>
    </location>
</feature>
<feature type="region of interest" description="Disordered" evidence="1">
    <location>
        <begin position="30"/>
        <end position="65"/>
    </location>
</feature>
<sequence length="100" mass="10916">MRGALSLMLEKSDSSMRDDLALVDSTEMKGREDFRDNPDAFIRVSRTEPADSPTSDTPTPQDADSSLIVTLSASNNPVPMMHEICESPDTTSNDGNARVR</sequence>
<organism evidence="2 3">
    <name type="scientific">Blattamonas nauphoetae</name>
    <dbReference type="NCBI Taxonomy" id="2049346"/>
    <lineage>
        <taxon>Eukaryota</taxon>
        <taxon>Metamonada</taxon>
        <taxon>Preaxostyla</taxon>
        <taxon>Oxymonadida</taxon>
        <taxon>Blattamonas</taxon>
    </lineage>
</organism>
<protein>
    <submittedName>
        <fullName evidence="2">Uncharacterized protein</fullName>
    </submittedName>
</protein>
<gene>
    <name evidence="2" type="ORF">BLNAU_6913</name>
</gene>
<comment type="caution">
    <text evidence="2">The sequence shown here is derived from an EMBL/GenBank/DDBJ whole genome shotgun (WGS) entry which is preliminary data.</text>
</comment>